<reference evidence="1" key="1">
    <citation type="submission" date="2020-03" db="EMBL/GenBank/DDBJ databases">
        <title>The deep terrestrial virosphere.</title>
        <authorList>
            <person name="Holmfeldt K."/>
            <person name="Nilsson E."/>
            <person name="Simone D."/>
            <person name="Lopez-Fernandez M."/>
            <person name="Wu X."/>
            <person name="de Brujin I."/>
            <person name="Lundin D."/>
            <person name="Andersson A."/>
            <person name="Bertilsson S."/>
            <person name="Dopson M."/>
        </authorList>
    </citation>
    <scope>NUCLEOTIDE SEQUENCE</scope>
    <source>
        <strain evidence="1">MM415A00170</strain>
        <strain evidence="2">TM448B00346</strain>
    </source>
</reference>
<protein>
    <submittedName>
        <fullName evidence="1">Uncharacterized protein</fullName>
    </submittedName>
</protein>
<evidence type="ECO:0000313" key="1">
    <source>
        <dbReference type="EMBL" id="QJA84778.1"/>
    </source>
</evidence>
<proteinExistence type="predicted"/>
<gene>
    <name evidence="1" type="ORF">MM415A00170_0042</name>
    <name evidence="2" type="ORF">TM448B00346_0036</name>
</gene>
<name>A0A6M3KTY5_9ZZZZ</name>
<sequence>MDIIRVNKDGGCQSFGGTVGYARTEADAVTIAKQKSLELNIPYWDRKERVVGMNSAAEEATVRRHDFVAYCSIKQRNVGILSDCQDCLSDCLQIRLKERVE</sequence>
<accession>A0A6M3KTY5</accession>
<dbReference type="EMBL" id="MT144613">
    <property type="protein sequence ID" value="QJH95138.1"/>
    <property type="molecule type" value="Genomic_DNA"/>
</dbReference>
<organism evidence="1">
    <name type="scientific">viral metagenome</name>
    <dbReference type="NCBI Taxonomy" id="1070528"/>
    <lineage>
        <taxon>unclassified sequences</taxon>
        <taxon>metagenomes</taxon>
        <taxon>organismal metagenomes</taxon>
    </lineage>
</organism>
<dbReference type="EMBL" id="MT142534">
    <property type="protein sequence ID" value="QJA84778.1"/>
    <property type="molecule type" value="Genomic_DNA"/>
</dbReference>
<dbReference type="AlphaFoldDB" id="A0A6M3KTY5"/>
<evidence type="ECO:0000313" key="2">
    <source>
        <dbReference type="EMBL" id="QJH95138.1"/>
    </source>
</evidence>